<dbReference type="AlphaFoldDB" id="I0LCY4"/>
<feature type="transmembrane region" description="Helical" evidence="2">
    <location>
        <begin position="201"/>
        <end position="223"/>
    </location>
</feature>
<evidence type="ECO:0000313" key="4">
    <source>
        <dbReference type="Proteomes" id="UP000003448"/>
    </source>
</evidence>
<feature type="region of interest" description="Disordered" evidence="1">
    <location>
        <begin position="1"/>
        <end position="150"/>
    </location>
</feature>
<evidence type="ECO:0000256" key="2">
    <source>
        <dbReference type="SAM" id="Phobius"/>
    </source>
</evidence>
<feature type="compositionally biased region" description="Pro residues" evidence="1">
    <location>
        <begin position="1"/>
        <end position="22"/>
    </location>
</feature>
<dbReference type="Proteomes" id="UP000003448">
    <property type="component" value="Unassembled WGS sequence"/>
</dbReference>
<gene>
    <name evidence="3" type="ORF">MILUP08_46580</name>
</gene>
<dbReference type="STRING" id="1150864.MILUP08_46580"/>
<comment type="caution">
    <text evidence="3">The sequence shown here is derived from an EMBL/GenBank/DDBJ whole genome shotgun (WGS) entry which is preliminary data.</text>
</comment>
<feature type="compositionally biased region" description="Low complexity" evidence="1">
    <location>
        <begin position="82"/>
        <end position="121"/>
    </location>
</feature>
<reference evidence="4" key="1">
    <citation type="journal article" date="2012" name="J. Bacteriol.">
        <title>Genome Sequence of Micromonospora lupini Lupac 08, Isolated from Root Nodules of Lupinus angustifolius.</title>
        <authorList>
            <person name="Alonso-Vega P."/>
            <person name="Normand P."/>
            <person name="Bacigalupe R."/>
            <person name="Pujic P."/>
            <person name="Lajus A."/>
            <person name="Vallenet D."/>
            <person name="Carro L."/>
            <person name="Coll P."/>
            <person name="Trujillo M.E."/>
        </authorList>
    </citation>
    <scope>NUCLEOTIDE SEQUENCE [LARGE SCALE GENOMIC DNA]</scope>
    <source>
        <strain evidence="4">Lupac 08</strain>
    </source>
</reference>
<name>I0LCY4_9ACTN</name>
<proteinExistence type="predicted"/>
<organism evidence="3 4">
    <name type="scientific">Micromonospora lupini str. Lupac 08</name>
    <dbReference type="NCBI Taxonomy" id="1150864"/>
    <lineage>
        <taxon>Bacteria</taxon>
        <taxon>Bacillati</taxon>
        <taxon>Actinomycetota</taxon>
        <taxon>Actinomycetes</taxon>
        <taxon>Micromonosporales</taxon>
        <taxon>Micromonosporaceae</taxon>
        <taxon>Micromonospora</taxon>
    </lineage>
</organism>
<protein>
    <submittedName>
        <fullName evidence="3">Uncharacterized protein</fullName>
    </submittedName>
</protein>
<feature type="transmembrane region" description="Helical" evidence="2">
    <location>
        <begin position="322"/>
        <end position="341"/>
    </location>
</feature>
<dbReference type="eggNOG" id="ENOG5033CA0">
    <property type="taxonomic scope" value="Bacteria"/>
</dbReference>
<feature type="transmembrane region" description="Helical" evidence="2">
    <location>
        <begin position="402"/>
        <end position="428"/>
    </location>
</feature>
<sequence length="450" mass="44373">MTDQSPPPTTPSGPGEPGPSDPTSPVSGAAPGTPPVSGAAPGTPPVSGAAPGTPPVSGADPGPPPGFGPGTPPGHGPPPGPTQGWGQAGPAGTPDPTAPGGWGPAAGSPPGWDPAQGGWSPPAGPPPGVPPQGWGYPPAGDYPPGAGPYGGQQWYPGAPVGWYPPGHGFDPTDALVTPPGAGIGAWFERCGGALRRGWRQLVPIMLLTQVLPAAVVSIVLLGVDPTPAWEAQAQMDPAAGLPDNFAVTLATLVGALVGSSLLIGLVQAVGWAAGSWVITQQATGRPGNLDSALRYGLRRALGLWGWTLLISLLIGIGSCCCVLPGIYLAFALSLAGPVYLFERQNPIGRSFGMFHARLGLMLGRVAVVGAAVIVGTAVPGVIESAGTAAFGADPFASPGAAVGAVAVIAVTALLALPAHLAQLVGLLITYAEQRAHEAPVNGATLAAELG</sequence>
<evidence type="ECO:0000313" key="3">
    <source>
        <dbReference type="EMBL" id="CCH21681.1"/>
    </source>
</evidence>
<evidence type="ECO:0000256" key="1">
    <source>
        <dbReference type="SAM" id="MobiDB-lite"/>
    </source>
</evidence>
<accession>I0LCY4</accession>
<keyword evidence="4" id="KW-1185">Reference proteome</keyword>
<feature type="compositionally biased region" description="Pro residues" evidence="1">
    <location>
        <begin position="61"/>
        <end position="81"/>
    </location>
</feature>
<keyword evidence="2" id="KW-0472">Membrane</keyword>
<feature type="transmembrane region" description="Helical" evidence="2">
    <location>
        <begin position="362"/>
        <end position="382"/>
    </location>
</feature>
<dbReference type="EMBL" id="CAIE01000043">
    <property type="protein sequence ID" value="CCH21681.1"/>
    <property type="molecule type" value="Genomic_DNA"/>
</dbReference>
<feature type="transmembrane region" description="Helical" evidence="2">
    <location>
        <begin position="245"/>
        <end position="278"/>
    </location>
</feature>
<feature type="compositionally biased region" description="Low complexity" evidence="1">
    <location>
        <begin position="131"/>
        <end position="144"/>
    </location>
</feature>
<keyword evidence="2" id="KW-0812">Transmembrane</keyword>
<keyword evidence="2" id="KW-1133">Transmembrane helix</keyword>